<dbReference type="EMBL" id="BAABDD010000001">
    <property type="protein sequence ID" value="GAA3725642.1"/>
    <property type="molecule type" value="Genomic_DNA"/>
</dbReference>
<organism evidence="2 3">
    <name type="scientific">Salinactinospora qingdaonensis</name>
    <dbReference type="NCBI Taxonomy" id="702744"/>
    <lineage>
        <taxon>Bacteria</taxon>
        <taxon>Bacillati</taxon>
        <taxon>Actinomycetota</taxon>
        <taxon>Actinomycetes</taxon>
        <taxon>Streptosporangiales</taxon>
        <taxon>Nocardiopsidaceae</taxon>
        <taxon>Salinactinospora</taxon>
    </lineage>
</organism>
<dbReference type="Proteomes" id="UP001500908">
    <property type="component" value="Unassembled WGS sequence"/>
</dbReference>
<reference evidence="3" key="1">
    <citation type="journal article" date="2019" name="Int. J. Syst. Evol. Microbiol.">
        <title>The Global Catalogue of Microorganisms (GCM) 10K type strain sequencing project: providing services to taxonomists for standard genome sequencing and annotation.</title>
        <authorList>
            <consortium name="The Broad Institute Genomics Platform"/>
            <consortium name="The Broad Institute Genome Sequencing Center for Infectious Disease"/>
            <person name="Wu L."/>
            <person name="Ma J."/>
        </authorList>
    </citation>
    <scope>NUCLEOTIDE SEQUENCE [LARGE SCALE GENOMIC DNA]</scope>
    <source>
        <strain evidence="3">JCM 17137</strain>
    </source>
</reference>
<name>A0ABP7EVC4_9ACTN</name>
<feature type="region of interest" description="Disordered" evidence="1">
    <location>
        <begin position="151"/>
        <end position="176"/>
    </location>
</feature>
<gene>
    <name evidence="2" type="ORF">GCM10022402_02950</name>
</gene>
<evidence type="ECO:0000313" key="3">
    <source>
        <dbReference type="Proteomes" id="UP001500908"/>
    </source>
</evidence>
<keyword evidence="3" id="KW-1185">Reference proteome</keyword>
<comment type="caution">
    <text evidence="2">The sequence shown here is derived from an EMBL/GenBank/DDBJ whole genome shotgun (WGS) entry which is preliminary data.</text>
</comment>
<protein>
    <submittedName>
        <fullName evidence="2">Uncharacterized protein</fullName>
    </submittedName>
</protein>
<accession>A0ABP7EVC4</accession>
<evidence type="ECO:0000313" key="2">
    <source>
        <dbReference type="EMBL" id="GAA3725642.1"/>
    </source>
</evidence>
<proteinExistence type="predicted"/>
<evidence type="ECO:0000256" key="1">
    <source>
        <dbReference type="SAM" id="MobiDB-lite"/>
    </source>
</evidence>
<sequence>MRDGDTYTVDGFAVTYLPEDLDEHGIQAESRSERDGSRTTFIAWLRADGSSLAKMTVMRNEDLTDLAALRDTYYPDLTGSLRPIEVNDSEGYLSPATGQLFWLQREGVGVGVYLDPNHWGSAELTRMAEGVNPSDDSTNDTGTVQQPSWQETNQFQQPSWQGSAQLPSTLSGWLRL</sequence>